<dbReference type="Gene3D" id="2.70.70.10">
    <property type="entry name" value="Glucose Permease (Domain IIA)"/>
    <property type="match status" value="1"/>
</dbReference>
<evidence type="ECO:0000259" key="5">
    <source>
        <dbReference type="Pfam" id="PF01551"/>
    </source>
</evidence>
<organism evidence="6 7">
    <name type="scientific">Aeromicrobium piscarium</name>
    <dbReference type="NCBI Taxonomy" id="2590901"/>
    <lineage>
        <taxon>Bacteria</taxon>
        <taxon>Bacillati</taxon>
        <taxon>Actinomycetota</taxon>
        <taxon>Actinomycetes</taxon>
        <taxon>Propionibacteriales</taxon>
        <taxon>Nocardioidaceae</taxon>
        <taxon>Aeromicrobium</taxon>
    </lineage>
</organism>
<evidence type="ECO:0000256" key="1">
    <source>
        <dbReference type="ARBA" id="ARBA00022729"/>
    </source>
</evidence>
<name>A0A554RVP0_9ACTN</name>
<feature type="signal peptide" evidence="4">
    <location>
        <begin position="1"/>
        <end position="30"/>
    </location>
</feature>
<dbReference type="PANTHER" id="PTHR21666">
    <property type="entry name" value="PEPTIDASE-RELATED"/>
    <property type="match status" value="1"/>
</dbReference>
<dbReference type="CDD" id="cd12797">
    <property type="entry name" value="M23_peptidase"/>
    <property type="match status" value="1"/>
</dbReference>
<feature type="chain" id="PRO_5022202530" evidence="4">
    <location>
        <begin position="31"/>
        <end position="433"/>
    </location>
</feature>
<reference evidence="6 7" key="1">
    <citation type="submission" date="2019-07" db="EMBL/GenBank/DDBJ databases">
        <authorList>
            <person name="Zhao L.H."/>
        </authorList>
    </citation>
    <scope>NUCLEOTIDE SEQUENCE [LARGE SCALE GENOMIC DNA]</scope>
    <source>
        <strain evidence="6 7">Co35</strain>
    </source>
</reference>
<dbReference type="AlphaFoldDB" id="A0A554RVP0"/>
<feature type="compositionally biased region" description="Polar residues" evidence="3">
    <location>
        <begin position="51"/>
        <end position="60"/>
    </location>
</feature>
<dbReference type="EMBL" id="VLNT01000015">
    <property type="protein sequence ID" value="TSD58163.1"/>
    <property type="molecule type" value="Genomic_DNA"/>
</dbReference>
<feature type="coiled-coil region" evidence="2">
    <location>
        <begin position="182"/>
        <end position="276"/>
    </location>
</feature>
<feature type="domain" description="M23ase beta-sheet core" evidence="5">
    <location>
        <begin position="331"/>
        <end position="429"/>
    </location>
</feature>
<feature type="compositionally biased region" description="Basic and acidic residues" evidence="3">
    <location>
        <begin position="31"/>
        <end position="47"/>
    </location>
</feature>
<keyword evidence="7" id="KW-1185">Reference proteome</keyword>
<evidence type="ECO:0000313" key="6">
    <source>
        <dbReference type="EMBL" id="TSD58163.1"/>
    </source>
</evidence>
<protein>
    <submittedName>
        <fullName evidence="6">Peptidoglycan DD-metalloendopeptidase family protein</fullName>
    </submittedName>
</protein>
<keyword evidence="2" id="KW-0175">Coiled coil</keyword>
<accession>A0A554RVP0</accession>
<dbReference type="SUPFAM" id="SSF51261">
    <property type="entry name" value="Duplicated hybrid motif"/>
    <property type="match status" value="1"/>
</dbReference>
<dbReference type="Pfam" id="PF01551">
    <property type="entry name" value="Peptidase_M23"/>
    <property type="match status" value="1"/>
</dbReference>
<feature type="compositionally biased region" description="Gly residues" evidence="3">
    <location>
        <begin position="289"/>
        <end position="305"/>
    </location>
</feature>
<sequence>MMHATVRKTMFAAVLTVGLMAGLAAPPAIADSKDDIRRQQGENEQRRSRAQQDLQHSTARFQEASSALSAATSQLEKAQDVLGQTRGELAVAQSRDAELREELTRAEADLKSAEKRVDLAARELDDSESVVEQFAVDSVMEGDRGLRAFSGLLQGEAPTTFSERVQMNESIGDAQIATMQELDAARVMVELERQRVEELRDQVASQKREAEANVVRMQELTTQAETQAAEVSQLVETREVAQTEANAAKAQDEQALAELDAERAALEQRMRAIVDEELRKERERRAREGGGGGPAPGGGGGGGSVLGYPVNGPITSPYGMRRHPVTGVYKLHDGTDFGAGCGVPVRASASGTIVEQYYNSAYGNRVIINHGVIGGSNLMTTYNHMSGFAASPGQYVNRGDVIGYVGTTGLSTGCHMHLMVLQNGATTNPMSWL</sequence>
<keyword evidence="1 4" id="KW-0732">Signal</keyword>
<dbReference type="PANTHER" id="PTHR21666:SF289">
    <property type="entry name" value="L-ALA--D-GLU ENDOPEPTIDASE"/>
    <property type="match status" value="1"/>
</dbReference>
<evidence type="ECO:0000313" key="7">
    <source>
        <dbReference type="Proteomes" id="UP000316988"/>
    </source>
</evidence>
<feature type="coiled-coil region" evidence="2">
    <location>
        <begin position="89"/>
        <end position="130"/>
    </location>
</feature>
<evidence type="ECO:0000256" key="2">
    <source>
        <dbReference type="SAM" id="Coils"/>
    </source>
</evidence>
<dbReference type="GO" id="GO:0004222">
    <property type="term" value="F:metalloendopeptidase activity"/>
    <property type="evidence" value="ECO:0007669"/>
    <property type="project" value="TreeGrafter"/>
</dbReference>
<comment type="caution">
    <text evidence="6">The sequence shown here is derived from an EMBL/GenBank/DDBJ whole genome shotgun (WGS) entry which is preliminary data.</text>
</comment>
<feature type="region of interest" description="Disordered" evidence="3">
    <location>
        <begin position="31"/>
        <end position="66"/>
    </location>
</feature>
<dbReference type="OrthoDB" id="1099523at2"/>
<gene>
    <name evidence="6" type="ORF">FNM00_14745</name>
</gene>
<evidence type="ECO:0000256" key="3">
    <source>
        <dbReference type="SAM" id="MobiDB-lite"/>
    </source>
</evidence>
<evidence type="ECO:0000256" key="4">
    <source>
        <dbReference type="SAM" id="SignalP"/>
    </source>
</evidence>
<dbReference type="InterPro" id="IPR011055">
    <property type="entry name" value="Dup_hybrid_motif"/>
</dbReference>
<feature type="region of interest" description="Disordered" evidence="3">
    <location>
        <begin position="282"/>
        <end position="305"/>
    </location>
</feature>
<dbReference type="InterPro" id="IPR016047">
    <property type="entry name" value="M23ase_b-sheet_dom"/>
</dbReference>
<dbReference type="InterPro" id="IPR050570">
    <property type="entry name" value="Cell_wall_metabolism_enzyme"/>
</dbReference>
<proteinExistence type="predicted"/>
<dbReference type="Proteomes" id="UP000316988">
    <property type="component" value="Unassembled WGS sequence"/>
</dbReference>